<name>A0ABZ1BUD2_9FIRM</name>
<evidence type="ECO:0000313" key="2">
    <source>
        <dbReference type="EMBL" id="WRP16421.1"/>
    </source>
</evidence>
<feature type="domain" description="YprB ribonuclease H-like" evidence="1">
    <location>
        <begin position="120"/>
        <end position="292"/>
    </location>
</feature>
<dbReference type="PANTHER" id="PTHR38462:SF1">
    <property type="entry name" value="YPRB RIBONUCLEASE H-LIKE DOMAIN-CONTAINING PROTEIN"/>
    <property type="match status" value="1"/>
</dbReference>
<organism evidence="2 3">
    <name type="scientific">Carboxydichorda subterranea</name>
    <dbReference type="NCBI Taxonomy" id="3109565"/>
    <lineage>
        <taxon>Bacteria</taxon>
        <taxon>Bacillati</taxon>
        <taxon>Bacillota</taxon>
        <taxon>Limnochordia</taxon>
        <taxon>Limnochordales</taxon>
        <taxon>Geochordaceae</taxon>
        <taxon>Carboxydichorda</taxon>
    </lineage>
</organism>
<dbReference type="InterPro" id="IPR036397">
    <property type="entry name" value="RNaseH_sf"/>
</dbReference>
<evidence type="ECO:0000259" key="1">
    <source>
        <dbReference type="Pfam" id="PF13482"/>
    </source>
</evidence>
<dbReference type="EMBL" id="CP141615">
    <property type="protein sequence ID" value="WRP16421.1"/>
    <property type="molecule type" value="Genomic_DNA"/>
</dbReference>
<dbReference type="SUPFAM" id="SSF53098">
    <property type="entry name" value="Ribonuclease H-like"/>
    <property type="match status" value="1"/>
</dbReference>
<evidence type="ECO:0000313" key="3">
    <source>
        <dbReference type="Proteomes" id="UP001332192"/>
    </source>
</evidence>
<dbReference type="RefSeq" id="WP_324715693.1">
    <property type="nucleotide sequence ID" value="NZ_CP141615.1"/>
</dbReference>
<keyword evidence="3" id="KW-1185">Reference proteome</keyword>
<dbReference type="Gene3D" id="3.30.420.10">
    <property type="entry name" value="Ribonuclease H-like superfamily/Ribonuclease H"/>
    <property type="match status" value="1"/>
</dbReference>
<proteinExistence type="predicted"/>
<protein>
    <submittedName>
        <fullName evidence="2">Ribonuclease H-like domain-containing protein</fullName>
    </submittedName>
</protein>
<dbReference type="Pfam" id="PF13482">
    <property type="entry name" value="RNase_H_2"/>
    <property type="match status" value="1"/>
</dbReference>
<dbReference type="Proteomes" id="UP001332192">
    <property type="component" value="Chromosome"/>
</dbReference>
<gene>
    <name evidence="2" type="ORF">U7230_09965</name>
</gene>
<reference evidence="2 3" key="1">
    <citation type="journal article" date="2024" name="Front. Microbiol.">
        <title>Novel thermophilic genera Geochorda gen. nov. and Carboxydochorda gen. nov. from the deep terrestrial subsurface reveal the ecophysiological diversity in the class Limnochordia.</title>
        <authorList>
            <person name="Karnachuk O.V."/>
            <person name="Lukina A.P."/>
            <person name="Avakyan M.R."/>
            <person name="Kadnikov V.V."/>
            <person name="Begmatov S."/>
            <person name="Beletsky A.V."/>
            <person name="Vlasova K.G."/>
            <person name="Novikov A.A."/>
            <person name="Shcherbakova V.A."/>
            <person name="Mardanov A.V."/>
            <person name="Ravin N.V."/>
        </authorList>
    </citation>
    <scope>NUCLEOTIDE SEQUENCE [LARGE SCALE GENOMIC DNA]</scope>
    <source>
        <strain evidence="2 3">L945</strain>
    </source>
</reference>
<dbReference type="InterPro" id="IPR012337">
    <property type="entry name" value="RNaseH-like_sf"/>
</dbReference>
<dbReference type="PANTHER" id="PTHR38462">
    <property type="entry name" value="EXONUCLEASE-LIKE PROTEIN"/>
    <property type="match status" value="1"/>
</dbReference>
<dbReference type="InterPro" id="IPR038720">
    <property type="entry name" value="YprB_RNase_H-like_dom"/>
</dbReference>
<accession>A0ABZ1BUD2</accession>
<sequence length="304" mass="34418">MVHFHQGVEWRPLGAPGAVWRWDGILPPAAAPAPWDGLQGPRPEGWQGRLTLVRGVGPVRQEWLRQRGYADLLQLQAHPRYGEDARQAWDELRARYVPGLRRRKLRDGELLHLFAPEELLFLDIETMGLAPVFPLFLAGLAWWDGGCWRVVQLLARDFDEEPAVLAAVRQEVGRATALVTYNGKSFDLPFLQMRLAFHGMDEGVQEAEQPGPWVFDLLGEVRRRLRAVLPDARLASVDRLLTGDRRAGDLPSSLVPEYYRHFVETRDGRWIDPVLVHNLEDVAAMIRVYALLLGRAAPTSVRPA</sequence>